<gene>
    <name evidence="1" type="ORF">H8S75_14525</name>
</gene>
<proteinExistence type="predicted"/>
<dbReference type="InterPro" id="IPR048166">
    <property type="entry name" value="VVA0879-like"/>
</dbReference>
<keyword evidence="2" id="KW-1185">Reference proteome</keyword>
<dbReference type="RefSeq" id="WP_187022249.1">
    <property type="nucleotide sequence ID" value="NZ_JACOPB010000006.1"/>
</dbReference>
<dbReference type="NCBIfam" id="NF041591">
    <property type="entry name" value="CxxC_VVA0879"/>
    <property type="match status" value="1"/>
</dbReference>
<evidence type="ECO:0008006" key="3">
    <source>
        <dbReference type="Google" id="ProtNLM"/>
    </source>
</evidence>
<evidence type="ECO:0000313" key="1">
    <source>
        <dbReference type="EMBL" id="MBC5709170.1"/>
    </source>
</evidence>
<name>A0ABR7H7P8_9FIRM</name>
<sequence>MEKSGFQKDTLADWLTEGKETFGEDFSQWRFICPACGHIQTVQDFTDIGVSANNAYQECIGRCTGKGSPKEGDTSGCNWAAYGLFGTLGKGRIVVTEDGTEVEVFQFAAQTD</sequence>
<accession>A0ABR7H7P8</accession>
<dbReference type="EMBL" id="JACOPB010000006">
    <property type="protein sequence ID" value="MBC5709170.1"/>
    <property type="molecule type" value="Genomic_DNA"/>
</dbReference>
<protein>
    <recommendedName>
        <fullName evidence="3">Phage protein</fullName>
    </recommendedName>
</protein>
<evidence type="ECO:0000313" key="2">
    <source>
        <dbReference type="Proteomes" id="UP000634672"/>
    </source>
</evidence>
<comment type="caution">
    <text evidence="1">The sequence shown here is derived from an EMBL/GenBank/DDBJ whole genome shotgun (WGS) entry which is preliminary data.</text>
</comment>
<dbReference type="Proteomes" id="UP000634672">
    <property type="component" value="Unassembled WGS sequence"/>
</dbReference>
<reference evidence="1 2" key="1">
    <citation type="submission" date="2020-08" db="EMBL/GenBank/DDBJ databases">
        <title>Genome public.</title>
        <authorList>
            <person name="Liu C."/>
            <person name="Sun Q."/>
        </authorList>
    </citation>
    <scope>NUCLEOTIDE SEQUENCE [LARGE SCALE GENOMIC DNA]</scope>
    <source>
        <strain evidence="1 2">NSJ-66</strain>
    </source>
</reference>
<organism evidence="1 2">
    <name type="scientific">Hungatella hominis</name>
    <dbReference type="NCBI Taxonomy" id="2763050"/>
    <lineage>
        <taxon>Bacteria</taxon>
        <taxon>Bacillati</taxon>
        <taxon>Bacillota</taxon>
        <taxon>Clostridia</taxon>
        <taxon>Lachnospirales</taxon>
        <taxon>Lachnospiraceae</taxon>
        <taxon>Hungatella</taxon>
    </lineage>
</organism>